<organism evidence="7 8">
    <name type="scientific">Paracoccus alcaliphilus</name>
    <dbReference type="NCBI Taxonomy" id="34002"/>
    <lineage>
        <taxon>Bacteria</taxon>
        <taxon>Pseudomonadati</taxon>
        <taxon>Pseudomonadota</taxon>
        <taxon>Alphaproteobacteria</taxon>
        <taxon>Rhodobacterales</taxon>
        <taxon>Paracoccaceae</taxon>
        <taxon>Paracoccus</taxon>
    </lineage>
</organism>
<dbReference type="Proteomes" id="UP000199054">
    <property type="component" value="Unassembled WGS sequence"/>
</dbReference>
<keyword evidence="8" id="KW-1185">Reference proteome</keyword>
<reference evidence="7 8" key="1">
    <citation type="submission" date="2016-10" db="EMBL/GenBank/DDBJ databases">
        <authorList>
            <person name="de Groot N.N."/>
        </authorList>
    </citation>
    <scope>NUCLEOTIDE SEQUENCE [LARGE SCALE GENOMIC DNA]</scope>
    <source>
        <strain evidence="7 8">DSM 8512</strain>
    </source>
</reference>
<dbReference type="EMBL" id="FODE01000001">
    <property type="protein sequence ID" value="SEN10178.1"/>
    <property type="molecule type" value="Genomic_DNA"/>
</dbReference>
<keyword evidence="3" id="KW-0645">Protease</keyword>
<dbReference type="InterPro" id="IPR001431">
    <property type="entry name" value="Pept_M16_Zn_BS"/>
</dbReference>
<evidence type="ECO:0000259" key="6">
    <source>
        <dbReference type="Pfam" id="PF05193"/>
    </source>
</evidence>
<dbReference type="GO" id="GO:0006508">
    <property type="term" value="P:proteolysis"/>
    <property type="evidence" value="ECO:0007669"/>
    <property type="project" value="InterPro"/>
</dbReference>
<comment type="similarity">
    <text evidence="2 4">Belongs to the peptidase M16 family.</text>
</comment>
<dbReference type="STRING" id="34002.SAMN04489859_10014"/>
<dbReference type="Gene3D" id="3.30.830.10">
    <property type="entry name" value="Metalloenzyme, LuxS/M16 peptidase-like"/>
    <property type="match status" value="2"/>
</dbReference>
<comment type="cofactor">
    <cofactor evidence="1">
        <name>Zn(2+)</name>
        <dbReference type="ChEBI" id="CHEBI:29105"/>
    </cofactor>
</comment>
<sequence length="424" mass="46141">MSHDPDFNLTTLPNGLRVVTRHMPGLHSAALGVWISAGGRNERAEQNGIAHFLEHMAFKGTTTRSALQIAEAIEDVGGFINAYTSRDTTAYYVRVLESDVDLAFDVISDIVLNPVFDAREIEVERGVILQEIGQSLDTPDDVIFDWLQEAAYPDQAMGRTILGAAERVSHFGRADLANFVTENYGPGQMVVAAAGALDHDRIIRLAEAAFGHLTPITQSPRESARWEGRETRQLKALEQAHFALALEGPGYLDHDFDAAQIFSTALGGGMSSRLFQKIREERGLCYTIFAQSGFHDDTGMMTIYAGTGAGDLADLARLTVDEIRRAAEDMTEAEIARARAQIRASLLMGLESPSSQAERMARTLAIWGRVPDPAEVAERISAVTVADVRAHAERMIRGARPALALYGPVSGAPAREELAERLAA</sequence>
<dbReference type="InterPro" id="IPR007863">
    <property type="entry name" value="Peptidase_M16_C"/>
</dbReference>
<dbReference type="PANTHER" id="PTHR11851:SF49">
    <property type="entry name" value="MITOCHONDRIAL-PROCESSING PEPTIDASE SUBUNIT ALPHA"/>
    <property type="match status" value="1"/>
</dbReference>
<dbReference type="AlphaFoldDB" id="A0A1H8DUH1"/>
<dbReference type="Pfam" id="PF05193">
    <property type="entry name" value="Peptidase_M16_C"/>
    <property type="match status" value="1"/>
</dbReference>
<keyword evidence="3" id="KW-0378">Hydrolase</keyword>
<evidence type="ECO:0000256" key="2">
    <source>
        <dbReference type="ARBA" id="ARBA00007261"/>
    </source>
</evidence>
<dbReference type="PROSITE" id="PS00143">
    <property type="entry name" value="INSULINASE"/>
    <property type="match status" value="1"/>
</dbReference>
<keyword evidence="3" id="KW-0482">Metalloprotease</keyword>
<accession>A0A1H8DUH1</accession>
<dbReference type="PANTHER" id="PTHR11851">
    <property type="entry name" value="METALLOPROTEASE"/>
    <property type="match status" value="1"/>
</dbReference>
<evidence type="ECO:0000313" key="8">
    <source>
        <dbReference type="Proteomes" id="UP000199054"/>
    </source>
</evidence>
<gene>
    <name evidence="7" type="ORF">SAMN04489859_10014</name>
</gene>
<feature type="domain" description="Peptidase M16 C-terminal" evidence="6">
    <location>
        <begin position="172"/>
        <end position="341"/>
    </location>
</feature>
<name>A0A1H8DUH1_9RHOB</name>
<dbReference type="GO" id="GO:0004222">
    <property type="term" value="F:metalloendopeptidase activity"/>
    <property type="evidence" value="ECO:0007669"/>
    <property type="project" value="InterPro"/>
</dbReference>
<dbReference type="GO" id="GO:0046872">
    <property type="term" value="F:metal ion binding"/>
    <property type="evidence" value="ECO:0007669"/>
    <property type="project" value="InterPro"/>
</dbReference>
<evidence type="ECO:0000313" key="7">
    <source>
        <dbReference type="EMBL" id="SEN10178.1"/>
    </source>
</evidence>
<protein>
    <submittedName>
        <fullName evidence="7">Predicted Zn-dependent peptidase</fullName>
    </submittedName>
</protein>
<dbReference type="FunFam" id="3.30.830.10:FF:000008">
    <property type="entry name" value="Mitochondrial-processing peptidase subunit beta"/>
    <property type="match status" value="1"/>
</dbReference>
<dbReference type="InterPro" id="IPR011765">
    <property type="entry name" value="Pept_M16_N"/>
</dbReference>
<evidence type="ECO:0000259" key="5">
    <source>
        <dbReference type="Pfam" id="PF00675"/>
    </source>
</evidence>
<dbReference type="SUPFAM" id="SSF63411">
    <property type="entry name" value="LuxS/MPP-like metallohydrolase"/>
    <property type="match status" value="2"/>
</dbReference>
<dbReference type="Pfam" id="PF00675">
    <property type="entry name" value="Peptidase_M16"/>
    <property type="match status" value="1"/>
</dbReference>
<evidence type="ECO:0000256" key="4">
    <source>
        <dbReference type="RuleBase" id="RU004447"/>
    </source>
</evidence>
<proteinExistence type="inferred from homology"/>
<dbReference type="InterPro" id="IPR011249">
    <property type="entry name" value="Metalloenz_LuxS/M16"/>
</dbReference>
<dbReference type="InterPro" id="IPR050361">
    <property type="entry name" value="MPP/UQCRC_Complex"/>
</dbReference>
<feature type="domain" description="Peptidase M16 N-terminal" evidence="5">
    <location>
        <begin position="17"/>
        <end position="163"/>
    </location>
</feature>
<evidence type="ECO:0000256" key="3">
    <source>
        <dbReference type="ARBA" id="ARBA00023049"/>
    </source>
</evidence>
<dbReference type="RefSeq" id="WP_276325895.1">
    <property type="nucleotide sequence ID" value="NZ_FODE01000001.1"/>
</dbReference>
<evidence type="ECO:0000256" key="1">
    <source>
        <dbReference type="ARBA" id="ARBA00001947"/>
    </source>
</evidence>